<evidence type="ECO:0000256" key="1">
    <source>
        <dbReference type="SAM" id="MobiDB-lite"/>
    </source>
</evidence>
<feature type="region of interest" description="Disordered" evidence="1">
    <location>
        <begin position="78"/>
        <end position="105"/>
    </location>
</feature>
<evidence type="ECO:0008006" key="4">
    <source>
        <dbReference type="Google" id="ProtNLM"/>
    </source>
</evidence>
<keyword evidence="3" id="KW-1185">Reference proteome</keyword>
<proteinExistence type="predicted"/>
<feature type="compositionally biased region" description="Acidic residues" evidence="1">
    <location>
        <begin position="94"/>
        <end position="105"/>
    </location>
</feature>
<sequence length="105" mass="11420">MRYQTLQSMLTSSANRPYASVRAILRAKVVTPATLEKAHRRNGVIRRFSGGVSRFVAGTELPGRVRAPAQQAVIARWQSGDSGDAFGGERVGEERDESFELDVGG</sequence>
<dbReference type="EMBL" id="BAABHM010000015">
    <property type="protein sequence ID" value="GAA4708553.1"/>
    <property type="molecule type" value="Genomic_DNA"/>
</dbReference>
<evidence type="ECO:0000313" key="2">
    <source>
        <dbReference type="EMBL" id="GAA4708553.1"/>
    </source>
</evidence>
<name>A0ABP8XJ92_9MICO</name>
<protein>
    <recommendedName>
        <fullName evidence="4">Winged helix-turn helix protein</fullName>
    </recommendedName>
</protein>
<organism evidence="2 3">
    <name type="scientific">Promicromonospora umidemergens</name>
    <dbReference type="NCBI Taxonomy" id="629679"/>
    <lineage>
        <taxon>Bacteria</taxon>
        <taxon>Bacillati</taxon>
        <taxon>Actinomycetota</taxon>
        <taxon>Actinomycetes</taxon>
        <taxon>Micrococcales</taxon>
        <taxon>Promicromonosporaceae</taxon>
        <taxon>Promicromonospora</taxon>
    </lineage>
</organism>
<accession>A0ABP8XJ92</accession>
<gene>
    <name evidence="2" type="ORF">GCM10023198_34070</name>
</gene>
<reference evidence="3" key="1">
    <citation type="journal article" date="2019" name="Int. J. Syst. Evol. Microbiol.">
        <title>The Global Catalogue of Microorganisms (GCM) 10K type strain sequencing project: providing services to taxonomists for standard genome sequencing and annotation.</title>
        <authorList>
            <consortium name="The Broad Institute Genomics Platform"/>
            <consortium name="The Broad Institute Genome Sequencing Center for Infectious Disease"/>
            <person name="Wu L."/>
            <person name="Ma J."/>
        </authorList>
    </citation>
    <scope>NUCLEOTIDE SEQUENCE [LARGE SCALE GENOMIC DNA]</scope>
    <source>
        <strain evidence="3">JCM 17975</strain>
    </source>
</reference>
<comment type="caution">
    <text evidence="2">The sequence shown here is derived from an EMBL/GenBank/DDBJ whole genome shotgun (WGS) entry which is preliminary data.</text>
</comment>
<evidence type="ECO:0000313" key="3">
    <source>
        <dbReference type="Proteomes" id="UP001500843"/>
    </source>
</evidence>
<dbReference type="Proteomes" id="UP001500843">
    <property type="component" value="Unassembled WGS sequence"/>
</dbReference>